<gene>
    <name evidence="9" type="ORF">Clacol_008432</name>
</gene>
<keyword evidence="5" id="KW-0406">Ion transport</keyword>
<evidence type="ECO:0000256" key="4">
    <source>
        <dbReference type="ARBA" id="ARBA00022989"/>
    </source>
</evidence>
<keyword evidence="2" id="KW-0813">Transport</keyword>
<dbReference type="Proteomes" id="UP001050691">
    <property type="component" value="Unassembled WGS sequence"/>
</dbReference>
<evidence type="ECO:0000256" key="5">
    <source>
        <dbReference type="ARBA" id="ARBA00023065"/>
    </source>
</evidence>
<feature type="transmembrane region" description="Helical" evidence="8">
    <location>
        <begin position="589"/>
        <end position="606"/>
    </location>
</feature>
<dbReference type="AlphaFoldDB" id="A0AAV5AMN7"/>
<evidence type="ECO:0000256" key="8">
    <source>
        <dbReference type="SAM" id="Phobius"/>
    </source>
</evidence>
<feature type="transmembrane region" description="Helical" evidence="8">
    <location>
        <begin position="478"/>
        <end position="502"/>
    </location>
</feature>
<dbReference type="EMBL" id="BPWL01000009">
    <property type="protein sequence ID" value="GJJ14171.1"/>
    <property type="molecule type" value="Genomic_DNA"/>
</dbReference>
<sequence>MTVTGLTTINLSTLTPFQQVILYALMAMGNITIVSWIMVLVRKRFFRIKCEYTASKSKRSRKKTPQFRSHAAFLSAISSPVAVSPLNEAVPGSIPVTNDAATLKPSFIDSVNHPQTKENRSSSQHNTQFTDAMHSSPVVEDLELPRSSPDSSRPTLEFRIPTMASARRRLTTIAESVPYGSRPITTIPGHHIGSRHIQKRFLASKFSNFGGFPGPMDLLRHLFPKTYRKLERKLTLPRTTTLVSSQFDGAGHGIQRAHWLPFDGLAVRRNSFFQTDTLSTDQLEKIGGVEYRALNFLSYLVIFVKFSPLQDEPELKTYFKYFIGTQMFCYILIAPWLDSTGRYNSVFQSQFRLVAKPWFALFQTMSAYTGGGLTLVDTITLIHVQRNGTISKGLFYDMFVSSGFISKLINSTRFSWNGICDSSWEPGPYLCLASQAYFLSYASDLVPCGVPRIIQSLPFGNRFLAGLFQGLAARASGFSIVAVANLAPAVQFLYVVMMYIAVYPVALTIRSTNVYEEQSLGVFEHPEEDEEPELSGTRGERVGKYLNWHLRRQLSIDIWWIVWGVFFVCIIERANLLDENKKWFDVFRVIFEVVSAFGGIGLSLGIPTENFSFSGALRPLSKLVIIVVMIRGRHRGLPLAIDRSILLPVELAVQPTEHDASA</sequence>
<dbReference type="InterPro" id="IPR003445">
    <property type="entry name" value="Cat_transpt"/>
</dbReference>
<evidence type="ECO:0000313" key="10">
    <source>
        <dbReference type="Proteomes" id="UP001050691"/>
    </source>
</evidence>
<evidence type="ECO:0000256" key="2">
    <source>
        <dbReference type="ARBA" id="ARBA00022448"/>
    </source>
</evidence>
<protein>
    <submittedName>
        <fullName evidence="9">Uncharacterized protein</fullName>
    </submittedName>
</protein>
<evidence type="ECO:0000313" key="9">
    <source>
        <dbReference type="EMBL" id="GJJ14171.1"/>
    </source>
</evidence>
<accession>A0AAV5AMN7</accession>
<keyword evidence="3 8" id="KW-0812">Transmembrane</keyword>
<dbReference type="InterPro" id="IPR051143">
    <property type="entry name" value="TrkH_K-transport"/>
</dbReference>
<evidence type="ECO:0000256" key="1">
    <source>
        <dbReference type="ARBA" id="ARBA00004141"/>
    </source>
</evidence>
<feature type="region of interest" description="Disordered" evidence="7">
    <location>
        <begin position="134"/>
        <end position="155"/>
    </location>
</feature>
<evidence type="ECO:0000256" key="3">
    <source>
        <dbReference type="ARBA" id="ARBA00022692"/>
    </source>
</evidence>
<dbReference type="GO" id="GO:0030007">
    <property type="term" value="P:intracellular potassium ion homeostasis"/>
    <property type="evidence" value="ECO:0007669"/>
    <property type="project" value="TreeGrafter"/>
</dbReference>
<keyword evidence="10" id="KW-1185">Reference proteome</keyword>
<dbReference type="GO" id="GO:0140107">
    <property type="term" value="F:high-affinity potassium ion transmembrane transporter activity"/>
    <property type="evidence" value="ECO:0007669"/>
    <property type="project" value="TreeGrafter"/>
</dbReference>
<evidence type="ECO:0000256" key="7">
    <source>
        <dbReference type="SAM" id="MobiDB-lite"/>
    </source>
</evidence>
<comment type="subcellular location">
    <subcellularLocation>
        <location evidence="1">Membrane</location>
        <topology evidence="1">Multi-pass membrane protein</topology>
    </subcellularLocation>
</comment>
<dbReference type="PANTHER" id="PTHR31064">
    <property type="entry name" value="POTASSIUM TRANSPORT PROTEIN DDB_G0292412-RELATED"/>
    <property type="match status" value="1"/>
</dbReference>
<feature type="transmembrane region" description="Helical" evidence="8">
    <location>
        <begin position="20"/>
        <end position="41"/>
    </location>
</feature>
<dbReference type="GO" id="GO:0005886">
    <property type="term" value="C:plasma membrane"/>
    <property type="evidence" value="ECO:0007669"/>
    <property type="project" value="TreeGrafter"/>
</dbReference>
<dbReference type="Pfam" id="PF02386">
    <property type="entry name" value="TrkH"/>
    <property type="match status" value="1"/>
</dbReference>
<comment type="caution">
    <text evidence="9">The sequence shown here is derived from an EMBL/GenBank/DDBJ whole genome shotgun (WGS) entry which is preliminary data.</text>
</comment>
<dbReference type="PANTHER" id="PTHR31064:SF30">
    <property type="entry name" value="HIGH-AFFINITY POTASSIUM TRANSPORT PROTEIN-RELATED"/>
    <property type="match status" value="1"/>
</dbReference>
<dbReference type="GO" id="GO:1990573">
    <property type="term" value="P:potassium ion import across plasma membrane"/>
    <property type="evidence" value="ECO:0007669"/>
    <property type="project" value="TreeGrafter"/>
</dbReference>
<evidence type="ECO:0000256" key="6">
    <source>
        <dbReference type="ARBA" id="ARBA00023136"/>
    </source>
</evidence>
<keyword evidence="6 8" id="KW-0472">Membrane</keyword>
<reference evidence="9" key="1">
    <citation type="submission" date="2021-10" db="EMBL/GenBank/DDBJ databases">
        <title>De novo Genome Assembly of Clathrus columnatus (Basidiomycota, Fungi) Using Illumina and Nanopore Sequence Data.</title>
        <authorList>
            <person name="Ogiso-Tanaka E."/>
            <person name="Itagaki H."/>
            <person name="Hosoya T."/>
            <person name="Hosaka K."/>
        </authorList>
    </citation>
    <scope>NUCLEOTIDE SEQUENCE</scope>
    <source>
        <strain evidence="9">MO-923</strain>
    </source>
</reference>
<proteinExistence type="predicted"/>
<feature type="transmembrane region" description="Helical" evidence="8">
    <location>
        <begin position="558"/>
        <end position="577"/>
    </location>
</feature>
<name>A0AAV5AMN7_9AGAM</name>
<keyword evidence="4 8" id="KW-1133">Transmembrane helix</keyword>
<organism evidence="9 10">
    <name type="scientific">Clathrus columnatus</name>
    <dbReference type="NCBI Taxonomy" id="1419009"/>
    <lineage>
        <taxon>Eukaryota</taxon>
        <taxon>Fungi</taxon>
        <taxon>Dikarya</taxon>
        <taxon>Basidiomycota</taxon>
        <taxon>Agaricomycotina</taxon>
        <taxon>Agaricomycetes</taxon>
        <taxon>Phallomycetidae</taxon>
        <taxon>Phallales</taxon>
        <taxon>Clathraceae</taxon>
        <taxon>Clathrus</taxon>
    </lineage>
</organism>